<sequence length="41" mass="4662">MQKWPEGGISRGWLSPDWSQLKDAFLEPRQGQLLAHLSRAA</sequence>
<gene>
    <name evidence="1" type="ordered locus">CCNA_02823</name>
</gene>
<name>A0A0H3CBJ6_CAUVN</name>
<reference evidence="1 2" key="1">
    <citation type="journal article" date="2010" name="J. Bacteriol.">
        <title>The genetic basis of laboratory adaptation in Caulobacter crescentus.</title>
        <authorList>
            <person name="Marks M.E."/>
            <person name="Castro-Rojas C.M."/>
            <person name="Teiling C."/>
            <person name="Du L."/>
            <person name="Kapatral V."/>
            <person name="Walunas T.L."/>
            <person name="Crosson S."/>
        </authorList>
    </citation>
    <scope>NUCLEOTIDE SEQUENCE [LARGE SCALE GENOMIC DNA]</scope>
    <source>
        <strain evidence="2">NA1000 / CB15N</strain>
    </source>
</reference>
<dbReference type="RefSeq" id="WP_012640572.1">
    <property type="nucleotide sequence ID" value="NC_011916.1"/>
</dbReference>
<dbReference type="RefSeq" id="YP_002518196.1">
    <property type="nucleotide sequence ID" value="NC_011916.1"/>
</dbReference>
<dbReference type="AlphaFoldDB" id="A0A0H3CBJ6"/>
<proteinExistence type="predicted"/>
<organism evidence="1 2">
    <name type="scientific">Caulobacter vibrioides (strain NA1000 / CB15N)</name>
    <name type="common">Caulobacter crescentus</name>
    <dbReference type="NCBI Taxonomy" id="565050"/>
    <lineage>
        <taxon>Bacteria</taxon>
        <taxon>Pseudomonadati</taxon>
        <taxon>Pseudomonadota</taxon>
        <taxon>Alphaproteobacteria</taxon>
        <taxon>Caulobacterales</taxon>
        <taxon>Caulobacteraceae</taxon>
        <taxon>Caulobacter</taxon>
    </lineage>
</organism>
<dbReference type="PATRIC" id="fig|565050.3.peg.2757"/>
<dbReference type="GeneID" id="7331147"/>
<accession>A0A0H3CBJ6</accession>
<protein>
    <submittedName>
        <fullName evidence="1">Uncharacterized protein</fullName>
    </submittedName>
</protein>
<dbReference type="EMBL" id="CP001340">
    <property type="protein sequence ID" value="ACL96288.1"/>
    <property type="molecule type" value="Genomic_DNA"/>
</dbReference>
<dbReference type="HOGENOM" id="CLU_3267507_0_0_5"/>
<keyword evidence="2" id="KW-1185">Reference proteome</keyword>
<evidence type="ECO:0000313" key="2">
    <source>
        <dbReference type="Proteomes" id="UP000001364"/>
    </source>
</evidence>
<dbReference type="KEGG" id="ccs:CCNA_02823"/>
<dbReference type="Proteomes" id="UP000001364">
    <property type="component" value="Chromosome"/>
</dbReference>
<evidence type="ECO:0000313" key="1">
    <source>
        <dbReference type="EMBL" id="ACL96288.1"/>
    </source>
</evidence>